<dbReference type="PROSITE" id="PS50188">
    <property type="entry name" value="B302_SPRY"/>
    <property type="match status" value="1"/>
</dbReference>
<evidence type="ECO:0000313" key="6">
    <source>
        <dbReference type="RefSeq" id="XP_033771634.1"/>
    </source>
</evidence>
<dbReference type="InterPro" id="IPR013320">
    <property type="entry name" value="ConA-like_dom_sf"/>
</dbReference>
<evidence type="ECO:0000256" key="2">
    <source>
        <dbReference type="SAM" id="MobiDB-lite"/>
    </source>
</evidence>
<dbReference type="RefSeq" id="XP_033771643.1">
    <property type="nucleotide sequence ID" value="XM_033915752.1"/>
</dbReference>
<dbReference type="Pfam" id="PF13765">
    <property type="entry name" value="PRY"/>
    <property type="match status" value="1"/>
</dbReference>
<dbReference type="SUPFAM" id="SSF49899">
    <property type="entry name" value="Concanavalin A-like lectins/glucanases"/>
    <property type="match status" value="1"/>
</dbReference>
<organism evidence="5 6">
    <name type="scientific">Geotrypetes seraphini</name>
    <name type="common">Gaboon caecilian</name>
    <name type="synonym">Caecilia seraphini</name>
    <dbReference type="NCBI Taxonomy" id="260995"/>
    <lineage>
        <taxon>Eukaryota</taxon>
        <taxon>Metazoa</taxon>
        <taxon>Chordata</taxon>
        <taxon>Craniata</taxon>
        <taxon>Vertebrata</taxon>
        <taxon>Euteleostomi</taxon>
        <taxon>Amphibia</taxon>
        <taxon>Gymnophiona</taxon>
        <taxon>Geotrypetes</taxon>
    </lineage>
</organism>
<feature type="coiled-coil region" evidence="1">
    <location>
        <begin position="24"/>
        <end position="58"/>
    </location>
</feature>
<dbReference type="SMART" id="SM00589">
    <property type="entry name" value="PRY"/>
    <property type="match status" value="1"/>
</dbReference>
<dbReference type="Proteomes" id="UP000515159">
    <property type="component" value="Chromosome 1"/>
</dbReference>
<evidence type="ECO:0000259" key="4">
    <source>
        <dbReference type="PROSITE" id="PS50188"/>
    </source>
</evidence>
<dbReference type="InterPro" id="IPR001870">
    <property type="entry name" value="B30.2/SPRY"/>
</dbReference>
<feature type="domain" description="B30.2/SPRY" evidence="4">
    <location>
        <begin position="74"/>
        <end position="256"/>
    </location>
</feature>
<reference evidence="6 7" key="1">
    <citation type="submission" date="2025-04" db="UniProtKB">
        <authorList>
            <consortium name="RefSeq"/>
        </authorList>
    </citation>
    <scope>IDENTIFICATION</scope>
</reference>
<dbReference type="Gene3D" id="2.60.120.920">
    <property type="match status" value="1"/>
</dbReference>
<dbReference type="OrthoDB" id="1630758at2759"/>
<gene>
    <name evidence="6 7 8" type="primary">LOC117346340</name>
</gene>
<dbReference type="RefSeq" id="XP_033771651.1">
    <property type="nucleotide sequence ID" value="XM_033915760.1"/>
</dbReference>
<dbReference type="RefSeq" id="XP_033771634.1">
    <property type="nucleotide sequence ID" value="XM_033915743.1"/>
</dbReference>
<proteinExistence type="predicted"/>
<dbReference type="KEGG" id="gsh:117346340"/>
<protein>
    <submittedName>
        <fullName evidence="6 7">E3 ubiquitin-protein ligase TRIM39-like isoform X1</fullName>
    </submittedName>
</protein>
<dbReference type="InterPro" id="IPR003877">
    <property type="entry name" value="SPRY_dom"/>
</dbReference>
<dbReference type="Pfam" id="PF00622">
    <property type="entry name" value="SPRY"/>
    <property type="match status" value="1"/>
</dbReference>
<dbReference type="InterPro" id="IPR006574">
    <property type="entry name" value="PRY"/>
</dbReference>
<evidence type="ECO:0000313" key="5">
    <source>
        <dbReference type="Proteomes" id="UP000515159"/>
    </source>
</evidence>
<evidence type="ECO:0000256" key="3">
    <source>
        <dbReference type="SAM" id="SignalP"/>
    </source>
</evidence>
<dbReference type="PRINTS" id="PR01407">
    <property type="entry name" value="BUTYPHLNCDUF"/>
</dbReference>
<keyword evidence="5" id="KW-1185">Reference proteome</keyword>
<dbReference type="GeneID" id="117346340"/>
<sequence>MSAYCLMLVLLLSCCTMRIHTSDLEKLLEENKLLSHKIEILQKEKEILEKEQERNRNELGSTRRLSCCSRQRRDRGTVEGSEVWRRGDPSPANVTLDSETAHPRLILSNDLKSVRLGNTTQELPDNPKRFTSDPCILGSKGFSYGMHTWEVEVGDEGDRAVGAMKESVGRKEDFPRRHSPEKGTWAVYLTEESLKSMGERPKKLGVHLSFDCRKLNIYNAETMKRIWTFYIEVDEKIFPFFCIGPGAEMKITDLEL</sequence>
<dbReference type="PANTHER" id="PTHR24103">
    <property type="entry name" value="E3 UBIQUITIN-PROTEIN LIGASE TRIM"/>
    <property type="match status" value="1"/>
</dbReference>
<dbReference type="AlphaFoldDB" id="A0A6P8NM12"/>
<dbReference type="InterPro" id="IPR003879">
    <property type="entry name" value="Butyrophylin_SPRY"/>
</dbReference>
<dbReference type="InterPro" id="IPR050143">
    <property type="entry name" value="TRIM/RBCC"/>
</dbReference>
<evidence type="ECO:0000313" key="8">
    <source>
        <dbReference type="RefSeq" id="XP_033771651.1"/>
    </source>
</evidence>
<feature type="signal peptide" evidence="3">
    <location>
        <begin position="1"/>
        <end position="21"/>
    </location>
</feature>
<feature type="region of interest" description="Disordered" evidence="2">
    <location>
        <begin position="78"/>
        <end position="100"/>
    </location>
</feature>
<keyword evidence="1" id="KW-0175">Coiled coil</keyword>
<feature type="compositionally biased region" description="Basic and acidic residues" evidence="2">
    <location>
        <begin position="78"/>
        <end position="88"/>
    </location>
</feature>
<dbReference type="InterPro" id="IPR043136">
    <property type="entry name" value="B30.2/SPRY_sf"/>
</dbReference>
<evidence type="ECO:0000256" key="1">
    <source>
        <dbReference type="SAM" id="Coils"/>
    </source>
</evidence>
<accession>A0A6P8NM12</accession>
<evidence type="ECO:0000313" key="7">
    <source>
        <dbReference type="RefSeq" id="XP_033771643.1"/>
    </source>
</evidence>
<keyword evidence="3" id="KW-0732">Signal</keyword>
<feature type="chain" id="PRO_5044653826" evidence="3">
    <location>
        <begin position="22"/>
        <end position="256"/>
    </location>
</feature>
<name>A0A6P8NM12_GEOSA</name>